<protein>
    <recommendedName>
        <fullName evidence="1">AB hydrolase-1 domain-containing protein</fullName>
    </recommendedName>
</protein>
<comment type="caution">
    <text evidence="2">The sequence shown here is derived from an EMBL/GenBank/DDBJ whole genome shotgun (WGS) entry which is preliminary data.</text>
</comment>
<dbReference type="EMBL" id="VIBQ01000083">
    <property type="protein sequence ID" value="KAB8664834.1"/>
    <property type="molecule type" value="Genomic_DNA"/>
</dbReference>
<dbReference type="Pfam" id="PF12697">
    <property type="entry name" value="Abhydrolase_6"/>
    <property type="match status" value="1"/>
</dbReference>
<evidence type="ECO:0000313" key="2">
    <source>
        <dbReference type="EMBL" id="KAB8664834.1"/>
    </source>
</evidence>
<evidence type="ECO:0000259" key="1">
    <source>
        <dbReference type="Pfam" id="PF12697"/>
    </source>
</evidence>
<dbReference type="Gene3D" id="3.40.50.1820">
    <property type="entry name" value="alpha/beta hydrolase"/>
    <property type="match status" value="1"/>
</dbReference>
<dbReference type="Proteomes" id="UP000327013">
    <property type="component" value="Unassembled WGS sequence"/>
</dbReference>
<dbReference type="InterPro" id="IPR050471">
    <property type="entry name" value="AB_hydrolase"/>
</dbReference>
<organism evidence="2 3">
    <name type="scientific">Carpinus fangiana</name>
    <dbReference type="NCBI Taxonomy" id="176857"/>
    <lineage>
        <taxon>Eukaryota</taxon>
        <taxon>Viridiplantae</taxon>
        <taxon>Streptophyta</taxon>
        <taxon>Embryophyta</taxon>
        <taxon>Tracheophyta</taxon>
        <taxon>Spermatophyta</taxon>
        <taxon>Magnoliopsida</taxon>
        <taxon>eudicotyledons</taxon>
        <taxon>Gunneridae</taxon>
        <taxon>Pentapetalae</taxon>
        <taxon>rosids</taxon>
        <taxon>fabids</taxon>
        <taxon>Fagales</taxon>
        <taxon>Betulaceae</taxon>
        <taxon>Carpinus</taxon>
    </lineage>
</organism>
<dbReference type="InterPro" id="IPR029058">
    <property type="entry name" value="AB_hydrolase_fold"/>
</dbReference>
<name>A0A5N6L3Z2_9ROSI</name>
<proteinExistence type="predicted"/>
<dbReference type="PANTHER" id="PTHR43433">
    <property type="entry name" value="HYDROLASE, ALPHA/BETA FOLD FAMILY PROTEIN"/>
    <property type="match status" value="1"/>
</dbReference>
<dbReference type="OrthoDB" id="294702at2759"/>
<feature type="domain" description="AB hydrolase-1" evidence="1">
    <location>
        <begin position="70"/>
        <end position="206"/>
    </location>
</feature>
<dbReference type="SUPFAM" id="SSF53474">
    <property type="entry name" value="alpha/beta-Hydrolases"/>
    <property type="match status" value="1"/>
</dbReference>
<gene>
    <name evidence="2" type="ORF">FH972_026258</name>
</gene>
<dbReference type="InterPro" id="IPR000073">
    <property type="entry name" value="AB_hydrolase_1"/>
</dbReference>
<dbReference type="PANTHER" id="PTHR43433:SF10">
    <property type="entry name" value="AB HYDROLASE-1 DOMAIN-CONTAINING PROTEIN"/>
    <property type="match status" value="1"/>
</dbReference>
<reference evidence="2 3" key="1">
    <citation type="submission" date="2019-06" db="EMBL/GenBank/DDBJ databases">
        <title>A chromosomal-level reference genome of Carpinus fangiana (Coryloideae, Betulaceae).</title>
        <authorList>
            <person name="Yang X."/>
            <person name="Wang Z."/>
            <person name="Zhang L."/>
            <person name="Hao G."/>
            <person name="Liu J."/>
            <person name="Yang Y."/>
        </authorList>
    </citation>
    <scope>NUCLEOTIDE SEQUENCE [LARGE SCALE GENOMIC DNA]</scope>
    <source>
        <strain evidence="2">Cfa_2016G</strain>
        <tissue evidence="2">Leaf</tissue>
    </source>
</reference>
<evidence type="ECO:0000313" key="3">
    <source>
        <dbReference type="Proteomes" id="UP000327013"/>
    </source>
</evidence>
<accession>A0A5N6L3Z2</accession>
<keyword evidence="3" id="KW-1185">Reference proteome</keyword>
<sequence>MAPSSTAIEAACRADLHRSFTLPASAAHTTLRVSYSIAGPSVSNDATSPSIPTLLFIGGMFGGRYMCSSLNHLATRIGVRVVAVDRPGLGGSTGVPTAQRLAVWLETVPALLAHLNIQHVALASHSAGTIYCLNTLLQLSGILPKRPYVALLAPWVHPAQSGVLAMKAVTCIPNFVMGAWSDVNRFVASKIMPATSWSTGFFSRDDEKVDPKLRQAIEETCGQTYEEVCQESKLLNKYRMAENMKGGNDEALVCAKKAGPGTWGLCEDYPKFLELLKAKYADASLGMRGEPTKLKVQVFLAESDFMIGEKGGSYFEGCWRDASLSESVDFESSTVPGTNHDSVCLPEYGVIEQMLNETKKSFL</sequence>
<dbReference type="AlphaFoldDB" id="A0A5N6L3Z2"/>